<feature type="transmembrane region" description="Helical" evidence="1">
    <location>
        <begin position="21"/>
        <end position="45"/>
    </location>
</feature>
<dbReference type="KEGG" id="rpm:RSPPHO_02247"/>
<dbReference type="EMBL" id="HE663493">
    <property type="protein sequence ID" value="CCG08873.1"/>
    <property type="molecule type" value="Genomic_DNA"/>
</dbReference>
<dbReference type="Proteomes" id="UP000033220">
    <property type="component" value="Chromosome DSM 122"/>
</dbReference>
<keyword evidence="1" id="KW-1133">Transmembrane helix</keyword>
<dbReference type="RefSeq" id="WP_014415507.1">
    <property type="nucleotide sequence ID" value="NC_017059.1"/>
</dbReference>
<dbReference type="AlphaFoldDB" id="H6SLK8"/>
<dbReference type="PATRIC" id="fig|1150469.3.peg.2528"/>
<protein>
    <submittedName>
        <fullName evidence="2">Uncharacterized protein</fullName>
    </submittedName>
</protein>
<keyword evidence="1" id="KW-0812">Transmembrane</keyword>
<accession>H6SLK8</accession>
<keyword evidence="3" id="KW-1185">Reference proteome</keyword>
<keyword evidence="1" id="KW-0472">Membrane</keyword>
<sequence length="65" mass="7408">MLLSRKLRPLEGRLAELEDRLWLRDILGGLGYMIGLTGVVAWASVWRARKKESLTTTPLLRDEGE</sequence>
<evidence type="ECO:0000313" key="2">
    <source>
        <dbReference type="EMBL" id="CCG08873.1"/>
    </source>
</evidence>
<evidence type="ECO:0000313" key="3">
    <source>
        <dbReference type="Proteomes" id="UP000033220"/>
    </source>
</evidence>
<dbReference type="HOGENOM" id="CLU_2847009_0_0_5"/>
<proteinExistence type="predicted"/>
<reference evidence="2 3" key="1">
    <citation type="submission" date="2012-02" db="EMBL/GenBank/DDBJ databases">
        <title>Shotgun genome sequence of Phaeospirillum photometricum DSM 122.</title>
        <authorList>
            <person name="Duquesne K."/>
            <person name="Sturgis J."/>
        </authorList>
    </citation>
    <scope>NUCLEOTIDE SEQUENCE [LARGE SCALE GENOMIC DNA]</scope>
    <source>
        <strain evidence="3">DSM122</strain>
    </source>
</reference>
<name>H6SLK8_PARPM</name>
<dbReference type="OrthoDB" id="8447011at2"/>
<evidence type="ECO:0000256" key="1">
    <source>
        <dbReference type="SAM" id="Phobius"/>
    </source>
</evidence>
<gene>
    <name evidence="2" type="ORF">RSPPHO_02247</name>
</gene>
<organism evidence="2 3">
    <name type="scientific">Pararhodospirillum photometricum DSM 122</name>
    <dbReference type="NCBI Taxonomy" id="1150469"/>
    <lineage>
        <taxon>Bacteria</taxon>
        <taxon>Pseudomonadati</taxon>
        <taxon>Pseudomonadota</taxon>
        <taxon>Alphaproteobacteria</taxon>
        <taxon>Rhodospirillales</taxon>
        <taxon>Rhodospirillaceae</taxon>
        <taxon>Pararhodospirillum</taxon>
    </lineage>
</organism>